<accession>A0A6G1CJX7</accession>
<reference evidence="2 3" key="1">
    <citation type="submission" date="2019-11" db="EMBL/GenBank/DDBJ databases">
        <title>Whole genome sequence of Oryza granulata.</title>
        <authorList>
            <person name="Li W."/>
        </authorList>
    </citation>
    <scope>NUCLEOTIDE SEQUENCE [LARGE SCALE GENOMIC DNA]</scope>
    <source>
        <strain evidence="3">cv. Menghai</strain>
        <tissue evidence="2">Leaf</tissue>
    </source>
</reference>
<dbReference type="EMBL" id="SPHZ02000009">
    <property type="protein sequence ID" value="KAF0900446.1"/>
    <property type="molecule type" value="Genomic_DNA"/>
</dbReference>
<dbReference type="OrthoDB" id="10550313at2759"/>
<feature type="region of interest" description="Disordered" evidence="1">
    <location>
        <begin position="1"/>
        <end position="42"/>
    </location>
</feature>
<evidence type="ECO:0008006" key="4">
    <source>
        <dbReference type="Google" id="ProtNLM"/>
    </source>
</evidence>
<evidence type="ECO:0000313" key="3">
    <source>
        <dbReference type="Proteomes" id="UP000479710"/>
    </source>
</evidence>
<evidence type="ECO:0000256" key="1">
    <source>
        <dbReference type="SAM" id="MobiDB-lite"/>
    </source>
</evidence>
<proteinExistence type="predicted"/>
<dbReference type="AlphaFoldDB" id="A0A6G1CJX7"/>
<comment type="caution">
    <text evidence="2">The sequence shown here is derived from an EMBL/GenBank/DDBJ whole genome shotgun (WGS) entry which is preliminary data.</text>
</comment>
<keyword evidence="3" id="KW-1185">Reference proteome</keyword>
<dbReference type="Proteomes" id="UP000479710">
    <property type="component" value="Unassembled WGS sequence"/>
</dbReference>
<protein>
    <recommendedName>
        <fullName evidence="4">Ribosomal protein L30 N-terminal domain-containing protein</fullName>
    </recommendedName>
</protein>
<evidence type="ECO:0000313" key="2">
    <source>
        <dbReference type="EMBL" id="KAF0900446.1"/>
    </source>
</evidence>
<organism evidence="2 3">
    <name type="scientific">Oryza meyeriana var. granulata</name>
    <dbReference type="NCBI Taxonomy" id="110450"/>
    <lineage>
        <taxon>Eukaryota</taxon>
        <taxon>Viridiplantae</taxon>
        <taxon>Streptophyta</taxon>
        <taxon>Embryophyta</taxon>
        <taxon>Tracheophyta</taxon>
        <taxon>Spermatophyta</taxon>
        <taxon>Magnoliopsida</taxon>
        <taxon>Liliopsida</taxon>
        <taxon>Poales</taxon>
        <taxon>Poaceae</taxon>
        <taxon>BOP clade</taxon>
        <taxon>Oryzoideae</taxon>
        <taxon>Oryzeae</taxon>
        <taxon>Oryzinae</taxon>
        <taxon>Oryza</taxon>
        <taxon>Oryza meyeriana</taxon>
    </lineage>
</organism>
<gene>
    <name evidence="2" type="ORF">E2562_031867</name>
</gene>
<name>A0A6G1CJX7_9ORYZ</name>
<sequence length="74" mass="8001">MQGGGRKRGKPDGANGTSAAAGKRTRGDLQRSTASERALAEKKKAIESRKLIFTRAKQYAQDYDSQVCRSAINS</sequence>